<dbReference type="InterPro" id="IPR019613">
    <property type="entry name" value="DUF4198"/>
</dbReference>
<dbReference type="AlphaFoldDB" id="A0A017H2Z1"/>
<comment type="caution">
    <text evidence="1">The sequence shown here is derived from an EMBL/GenBank/DDBJ whole genome shotgun (WGS) entry which is preliminary data.</text>
</comment>
<evidence type="ECO:0000313" key="1">
    <source>
        <dbReference type="EMBL" id="KID49699.1"/>
    </source>
</evidence>
<sequence length="265" mass="29170">MKKLVLMAGVLALSATAMAHTQYLYTDALDVSGKKEVKIKTLFGHPGEGREVGGVAVGTVDGKALPVKEFYMIHNGEKKDFTAKVTDGVIKTDKNTVRTLDYIFTPEDGLKGQGSFIFVMIPNHATDEGYTFFGAPKLIIAKDGAGADWDKRVAPGYPEIIPLKHPADLWTEDVFVAKFVDKDGNPVKHARIDVDFINAKIDVMNDTYRGGDPKMPKVSKRTYTDDNGMFYFSAPRAGMYAIRAVESMDRANKVVHDTGLVVQFK</sequence>
<reference evidence="1 2" key="1">
    <citation type="submission" date="2013-08" db="EMBL/GenBank/DDBJ databases">
        <title>An opportunistic ruminal bacterium that causes liver abscesses in cattle.</title>
        <authorList>
            <person name="Benahmed F.H."/>
            <person name="Rasmussen M."/>
            <person name="Harbottle H."/>
            <person name="Soppet D."/>
            <person name="Nagaraja T.G."/>
            <person name="Davidson M."/>
        </authorList>
    </citation>
    <scope>NUCLEOTIDE SEQUENCE [LARGE SCALE GENOMIC DNA]</scope>
    <source>
        <strain evidence="1 2">B35</strain>
    </source>
</reference>
<accession>A0A017H2Z1</accession>
<proteinExistence type="predicted"/>
<dbReference type="PATRIC" id="fig|1226633.4.peg.534"/>
<organism evidence="1 2">
    <name type="scientific">Fusobacterium necrophorum subsp. funduliforme B35</name>
    <dbReference type="NCBI Taxonomy" id="1226633"/>
    <lineage>
        <taxon>Bacteria</taxon>
        <taxon>Fusobacteriati</taxon>
        <taxon>Fusobacteriota</taxon>
        <taxon>Fusobacteriia</taxon>
        <taxon>Fusobacteriales</taxon>
        <taxon>Fusobacteriaceae</taxon>
        <taxon>Fusobacterium</taxon>
    </lineage>
</organism>
<dbReference type="RefSeq" id="WP_005959334.1">
    <property type="nucleotide sequence ID" value="NZ_AOJP01000010.1"/>
</dbReference>
<dbReference type="EMBL" id="AUZI01000011">
    <property type="protein sequence ID" value="KID49699.1"/>
    <property type="molecule type" value="Genomic_DNA"/>
</dbReference>
<protein>
    <submittedName>
        <fullName evidence="1">Nickel transporter</fullName>
    </submittedName>
</protein>
<dbReference type="SUPFAM" id="SSF117074">
    <property type="entry name" value="Hypothetical protein PA1324"/>
    <property type="match status" value="1"/>
</dbReference>
<dbReference type="Proteomes" id="UP000031184">
    <property type="component" value="Unassembled WGS sequence"/>
</dbReference>
<name>A0A017H2Z1_9FUSO</name>
<dbReference type="OrthoDB" id="79228at2"/>
<evidence type="ECO:0000313" key="2">
    <source>
        <dbReference type="Proteomes" id="UP000031184"/>
    </source>
</evidence>
<dbReference type="Pfam" id="PF10670">
    <property type="entry name" value="DUF4198"/>
    <property type="match status" value="1"/>
</dbReference>
<gene>
    <name evidence="1" type="ORF">C095_02690</name>
</gene>